<dbReference type="Proteomes" id="UP001501624">
    <property type="component" value="Unassembled WGS sequence"/>
</dbReference>
<dbReference type="Pfam" id="PF00561">
    <property type="entry name" value="Abhydrolase_1"/>
    <property type="match status" value="1"/>
</dbReference>
<organism evidence="3 4">
    <name type="scientific">Amycolatopsis tucumanensis</name>
    <dbReference type="NCBI Taxonomy" id="401106"/>
    <lineage>
        <taxon>Bacteria</taxon>
        <taxon>Bacillati</taxon>
        <taxon>Actinomycetota</taxon>
        <taxon>Actinomycetes</taxon>
        <taxon>Pseudonocardiales</taxon>
        <taxon>Pseudonocardiaceae</taxon>
        <taxon>Amycolatopsis</taxon>
    </lineage>
</organism>
<dbReference type="PANTHER" id="PTHR43798:SF31">
    <property type="entry name" value="AB HYDROLASE SUPERFAMILY PROTEIN YCLE"/>
    <property type="match status" value="1"/>
</dbReference>
<dbReference type="SUPFAM" id="SSF53474">
    <property type="entry name" value="alpha/beta-Hydrolases"/>
    <property type="match status" value="1"/>
</dbReference>
<dbReference type="Gene3D" id="3.40.50.1820">
    <property type="entry name" value="alpha/beta hydrolase"/>
    <property type="match status" value="1"/>
</dbReference>
<evidence type="ECO:0000256" key="1">
    <source>
        <dbReference type="ARBA" id="ARBA00022801"/>
    </source>
</evidence>
<keyword evidence="1 3" id="KW-0378">Hydrolase</keyword>
<dbReference type="GO" id="GO:0016787">
    <property type="term" value="F:hydrolase activity"/>
    <property type="evidence" value="ECO:0007669"/>
    <property type="project" value="UniProtKB-KW"/>
</dbReference>
<name>A0ABP7IUH8_9PSEU</name>
<comment type="caution">
    <text evidence="3">The sequence shown here is derived from an EMBL/GenBank/DDBJ whole genome shotgun (WGS) entry which is preliminary data.</text>
</comment>
<evidence type="ECO:0000313" key="3">
    <source>
        <dbReference type="EMBL" id="GAA3827358.1"/>
    </source>
</evidence>
<dbReference type="EMBL" id="BAABCM010000007">
    <property type="protein sequence ID" value="GAA3827358.1"/>
    <property type="molecule type" value="Genomic_DNA"/>
</dbReference>
<feature type="domain" description="AB hydrolase-1" evidence="2">
    <location>
        <begin position="36"/>
        <end position="268"/>
    </location>
</feature>
<dbReference type="InterPro" id="IPR000639">
    <property type="entry name" value="Epox_hydrolase-like"/>
</dbReference>
<dbReference type="InterPro" id="IPR000073">
    <property type="entry name" value="AB_hydrolase_1"/>
</dbReference>
<evidence type="ECO:0000313" key="4">
    <source>
        <dbReference type="Proteomes" id="UP001501624"/>
    </source>
</evidence>
<sequence>MTGSDASNPEIGTTVDAGGIATNVHDVAHVRPVAGTVLLLHGSGPGATAWGTWRPTISALASSLRVVAPDIPGFGDTQRPADGVYTPSRWVEHLVALLDALGLDRVSVVGNSFGGALALRLATEHPDRVDRLALMGSAGLSLPVTPSLRKVWGYRPSFEAMRDLVDLLAYDTSLVTDDLVRLRFEASTRPGRQEAYEQMFPHPHQEVLDRLAVPEERIATLPHETLVIHGREDGVIPLSSAVRLLELIGRAELHVFGQCGHWTQFEHPERFNTVLSAFLNR</sequence>
<evidence type="ECO:0000259" key="2">
    <source>
        <dbReference type="Pfam" id="PF00561"/>
    </source>
</evidence>
<gene>
    <name evidence="3" type="ORF">GCM10022380_52460</name>
</gene>
<accession>A0ABP7IUH8</accession>
<reference evidence="4" key="1">
    <citation type="journal article" date="2019" name="Int. J. Syst. Evol. Microbiol.">
        <title>The Global Catalogue of Microorganisms (GCM) 10K type strain sequencing project: providing services to taxonomists for standard genome sequencing and annotation.</title>
        <authorList>
            <consortium name="The Broad Institute Genomics Platform"/>
            <consortium name="The Broad Institute Genome Sequencing Center for Infectious Disease"/>
            <person name="Wu L."/>
            <person name="Ma J."/>
        </authorList>
    </citation>
    <scope>NUCLEOTIDE SEQUENCE [LARGE SCALE GENOMIC DNA]</scope>
    <source>
        <strain evidence="4">JCM 17017</strain>
    </source>
</reference>
<dbReference type="RefSeq" id="WP_237337063.1">
    <property type="nucleotide sequence ID" value="NZ_BAABCM010000007.1"/>
</dbReference>
<dbReference type="InterPro" id="IPR050266">
    <property type="entry name" value="AB_hydrolase_sf"/>
</dbReference>
<dbReference type="PRINTS" id="PR00111">
    <property type="entry name" value="ABHYDROLASE"/>
</dbReference>
<proteinExistence type="predicted"/>
<keyword evidence="4" id="KW-1185">Reference proteome</keyword>
<dbReference type="InterPro" id="IPR029058">
    <property type="entry name" value="AB_hydrolase_fold"/>
</dbReference>
<dbReference type="PANTHER" id="PTHR43798">
    <property type="entry name" value="MONOACYLGLYCEROL LIPASE"/>
    <property type="match status" value="1"/>
</dbReference>
<dbReference type="PRINTS" id="PR00412">
    <property type="entry name" value="EPOXHYDRLASE"/>
</dbReference>
<protein>
    <submittedName>
        <fullName evidence="3">Alpha/beta hydrolase</fullName>
    </submittedName>
</protein>